<evidence type="ECO:0000259" key="15">
    <source>
        <dbReference type="PROSITE" id="PS51352"/>
    </source>
</evidence>
<feature type="compositionally biased region" description="Acidic residues" evidence="14">
    <location>
        <begin position="479"/>
        <end position="491"/>
    </location>
</feature>
<evidence type="ECO:0000256" key="7">
    <source>
        <dbReference type="ARBA" id="ARBA00022824"/>
    </source>
</evidence>
<reference evidence="16" key="1">
    <citation type="submission" date="2022-01" db="EMBL/GenBank/DDBJ databases">
        <authorList>
            <person name="King R."/>
        </authorList>
    </citation>
    <scope>NUCLEOTIDE SEQUENCE</scope>
</reference>
<evidence type="ECO:0000256" key="5">
    <source>
        <dbReference type="ARBA" id="ARBA00022729"/>
    </source>
</evidence>
<keyword evidence="5 13" id="KW-0732">Signal</keyword>
<dbReference type="InterPro" id="IPR013766">
    <property type="entry name" value="Thioredoxin_domain"/>
</dbReference>
<dbReference type="SUPFAM" id="SSF52833">
    <property type="entry name" value="Thioredoxin-like"/>
    <property type="match status" value="4"/>
</dbReference>
<dbReference type="GO" id="GO:0006457">
    <property type="term" value="P:protein folding"/>
    <property type="evidence" value="ECO:0007669"/>
    <property type="project" value="TreeGrafter"/>
</dbReference>
<dbReference type="Pfam" id="PF00085">
    <property type="entry name" value="Thioredoxin"/>
    <property type="match status" value="2"/>
</dbReference>
<protein>
    <recommendedName>
        <fullName evidence="4 13">Protein disulfide-isomerase</fullName>
        <ecNumber evidence="4 13">5.3.4.1</ecNumber>
    </recommendedName>
</protein>
<dbReference type="InterPro" id="IPR005792">
    <property type="entry name" value="Prot_disulphide_isomerase"/>
</dbReference>
<keyword evidence="7" id="KW-0256">Endoplasmic reticulum</keyword>
<dbReference type="FunFam" id="3.40.30.10:FF:000042">
    <property type="entry name" value="protein disulfide-isomerase A2"/>
    <property type="match status" value="1"/>
</dbReference>
<feature type="domain" description="Thioredoxin" evidence="15">
    <location>
        <begin position="350"/>
        <end position="475"/>
    </location>
</feature>
<dbReference type="OrthoDB" id="72053at2759"/>
<evidence type="ECO:0000256" key="3">
    <source>
        <dbReference type="ARBA" id="ARBA00006347"/>
    </source>
</evidence>
<feature type="region of interest" description="Disordered" evidence="14">
    <location>
        <begin position="470"/>
        <end position="498"/>
    </location>
</feature>
<dbReference type="PANTHER" id="PTHR18929:SF240">
    <property type="entry name" value="PROTEIN DISULFIDE-ISOMERASE"/>
    <property type="match status" value="1"/>
</dbReference>
<evidence type="ECO:0000256" key="12">
    <source>
        <dbReference type="RuleBase" id="RU004208"/>
    </source>
</evidence>
<dbReference type="CDD" id="cd02982">
    <property type="entry name" value="PDI_b'_family"/>
    <property type="match status" value="1"/>
</dbReference>
<comment type="catalytic activity">
    <reaction evidence="1 13">
        <text>Catalyzes the rearrangement of -S-S- bonds in proteins.</text>
        <dbReference type="EC" id="5.3.4.1"/>
    </reaction>
</comment>
<keyword evidence="6" id="KW-0677">Repeat</keyword>
<dbReference type="NCBIfam" id="TIGR01126">
    <property type="entry name" value="pdi_dom"/>
    <property type="match status" value="2"/>
</dbReference>
<evidence type="ECO:0000256" key="1">
    <source>
        <dbReference type="ARBA" id="ARBA00001182"/>
    </source>
</evidence>
<evidence type="ECO:0000256" key="4">
    <source>
        <dbReference type="ARBA" id="ARBA00012723"/>
    </source>
</evidence>
<dbReference type="PROSITE" id="PS51352">
    <property type="entry name" value="THIOREDOXIN_2"/>
    <property type="match status" value="2"/>
</dbReference>
<feature type="signal peptide" evidence="13">
    <location>
        <begin position="1"/>
        <end position="20"/>
    </location>
</feature>
<dbReference type="GO" id="GO:0003756">
    <property type="term" value="F:protein disulfide isomerase activity"/>
    <property type="evidence" value="ECO:0007669"/>
    <property type="project" value="UniProtKB-EC"/>
</dbReference>
<feature type="domain" description="Thioredoxin" evidence="15">
    <location>
        <begin position="3"/>
        <end position="134"/>
    </location>
</feature>
<keyword evidence="8 11" id="KW-1015">Disulfide bond</keyword>
<evidence type="ECO:0000256" key="8">
    <source>
        <dbReference type="ARBA" id="ARBA00023157"/>
    </source>
</evidence>
<comment type="subcellular location">
    <subcellularLocation>
        <location evidence="2">Endoplasmic reticulum lumen</location>
    </subcellularLocation>
</comment>
<dbReference type="PROSITE" id="PS00194">
    <property type="entry name" value="THIOREDOXIN_1"/>
    <property type="match status" value="2"/>
</dbReference>
<dbReference type="GO" id="GO:0034976">
    <property type="term" value="P:response to endoplasmic reticulum stress"/>
    <property type="evidence" value="ECO:0007669"/>
    <property type="project" value="TreeGrafter"/>
</dbReference>
<proteinExistence type="inferred from homology"/>
<accession>A0A9P0GF67</accession>
<dbReference type="PRINTS" id="PR00421">
    <property type="entry name" value="THIOREDOXIN"/>
</dbReference>
<dbReference type="FunFam" id="3.40.30.10:FF:000027">
    <property type="entry name" value="protein disulfide-isomerase A2"/>
    <property type="match status" value="1"/>
</dbReference>
<dbReference type="CDD" id="cd02981">
    <property type="entry name" value="PDI_b_family"/>
    <property type="match status" value="1"/>
</dbReference>
<evidence type="ECO:0000313" key="17">
    <source>
        <dbReference type="Proteomes" id="UP001153636"/>
    </source>
</evidence>
<evidence type="ECO:0000256" key="13">
    <source>
        <dbReference type="RuleBase" id="RU361130"/>
    </source>
</evidence>
<evidence type="ECO:0000256" key="9">
    <source>
        <dbReference type="ARBA" id="ARBA00023235"/>
    </source>
</evidence>
<comment type="similarity">
    <text evidence="3 12">Belongs to the protein disulfide isomerase family.</text>
</comment>
<evidence type="ECO:0000256" key="2">
    <source>
        <dbReference type="ARBA" id="ARBA00004319"/>
    </source>
</evidence>
<name>A0A9P0GF67_9CUCU</name>
<dbReference type="CDD" id="cd02961">
    <property type="entry name" value="PDI_a_family"/>
    <property type="match status" value="1"/>
</dbReference>
<dbReference type="PANTHER" id="PTHR18929">
    <property type="entry name" value="PROTEIN DISULFIDE ISOMERASE"/>
    <property type="match status" value="1"/>
</dbReference>
<keyword evidence="9 13" id="KW-0413">Isomerase</keyword>
<dbReference type="InterPro" id="IPR036249">
    <property type="entry name" value="Thioredoxin-like_sf"/>
</dbReference>
<dbReference type="GO" id="GO:0005788">
    <property type="term" value="C:endoplasmic reticulum lumen"/>
    <property type="evidence" value="ECO:0007669"/>
    <property type="project" value="UniProtKB-SubCell"/>
</dbReference>
<feature type="disulfide bond" description="Redox-active" evidence="11">
    <location>
        <begin position="56"/>
        <end position="59"/>
    </location>
</feature>
<keyword evidence="17" id="KW-1185">Reference proteome</keyword>
<evidence type="ECO:0000256" key="11">
    <source>
        <dbReference type="PIRSR" id="PIRSR605792-51"/>
    </source>
</evidence>
<dbReference type="Gene3D" id="3.40.30.10">
    <property type="entry name" value="Glutaredoxin"/>
    <property type="match status" value="4"/>
</dbReference>
<feature type="disulfide bond" description="Redox-active" evidence="11">
    <location>
        <begin position="398"/>
        <end position="401"/>
    </location>
</feature>
<dbReference type="FunFam" id="3.40.30.10:FF:000023">
    <property type="entry name" value="Protein disulfide-isomerase"/>
    <property type="match status" value="1"/>
</dbReference>
<dbReference type="Proteomes" id="UP001153636">
    <property type="component" value="Chromosome 3"/>
</dbReference>
<dbReference type="NCBIfam" id="TIGR01130">
    <property type="entry name" value="ER_PDI_fam"/>
    <property type="match status" value="1"/>
</dbReference>
<dbReference type="InterPro" id="IPR017937">
    <property type="entry name" value="Thioredoxin_CS"/>
</dbReference>
<evidence type="ECO:0000256" key="10">
    <source>
        <dbReference type="ARBA" id="ARBA00023284"/>
    </source>
</evidence>
<dbReference type="EMBL" id="OV651815">
    <property type="protein sequence ID" value="CAH1108636.1"/>
    <property type="molecule type" value="Genomic_DNA"/>
</dbReference>
<dbReference type="Pfam" id="PF13848">
    <property type="entry name" value="Thioredoxin_6"/>
    <property type="match status" value="1"/>
</dbReference>
<evidence type="ECO:0000256" key="14">
    <source>
        <dbReference type="SAM" id="MobiDB-lite"/>
    </source>
</evidence>
<evidence type="ECO:0000256" key="6">
    <source>
        <dbReference type="ARBA" id="ARBA00022737"/>
    </source>
</evidence>
<evidence type="ECO:0000313" key="16">
    <source>
        <dbReference type="EMBL" id="CAH1108636.1"/>
    </source>
</evidence>
<sequence length="498" mass="55826">MFKLIGFVFLLFVVNKSVFSEDITLDEGVLVLTKSNFQAAIGDNEFMLVEFYAPWCGHCKALAPEYAKAAKSLADQGSAIKLGKVDATEEQELTEQFGIRGYPTLKFFRKGSPTEYSGGRQADDIVNWLLKKTGPPAKDVSSVDAAKEFIDANNVVVLGFFKDQTTEAAKAFLEVAASIDDIPFGITDDEPVFKEYDAKDDSVVLFKKFDEGKVVYDGKPDDEAELKKFVQSNALPLLVEFNHDTAQKIFGGEIKSHLLLFLNKNDESYQKVSDAARSIAKPYKEKVLFVTIDAEEEDHQRILEFFGMSKKEVPAARLIKLEEDMAKYKPPTDDLTAENLKQFVDDFLEGKLKQHLLSQELPEDWDKEDVKVLVATNFDTVALDTNKNVLVEFYAPWCGHCKQLVPIYDKVGEHFRDNADVVIAKMDATVNELEHTKVSSFPTIKLYTKGENQAIEYNGPRTYEGLTKFVESGGKEGSDAEPVEEEAEDDDATKKDEL</sequence>
<keyword evidence="10 11" id="KW-0676">Redox-active center</keyword>
<dbReference type="AlphaFoldDB" id="A0A9P0GF67"/>
<gene>
    <name evidence="16" type="ORF">PSYICH_LOCUS9341</name>
</gene>
<dbReference type="CDD" id="cd02995">
    <property type="entry name" value="PDI_a_PDI_a'_C"/>
    <property type="match status" value="1"/>
</dbReference>
<dbReference type="EC" id="5.3.4.1" evidence="4 13"/>
<feature type="chain" id="PRO_5040533248" description="Protein disulfide-isomerase" evidence="13">
    <location>
        <begin position="21"/>
        <end position="498"/>
    </location>
</feature>
<dbReference type="FunFam" id="3.40.30.10:FF:000030">
    <property type="entry name" value="Protein disulfide-isomerase"/>
    <property type="match status" value="1"/>
</dbReference>
<organism evidence="16 17">
    <name type="scientific">Psylliodes chrysocephalus</name>
    <dbReference type="NCBI Taxonomy" id="3402493"/>
    <lineage>
        <taxon>Eukaryota</taxon>
        <taxon>Metazoa</taxon>
        <taxon>Ecdysozoa</taxon>
        <taxon>Arthropoda</taxon>
        <taxon>Hexapoda</taxon>
        <taxon>Insecta</taxon>
        <taxon>Pterygota</taxon>
        <taxon>Neoptera</taxon>
        <taxon>Endopterygota</taxon>
        <taxon>Coleoptera</taxon>
        <taxon>Polyphaga</taxon>
        <taxon>Cucujiformia</taxon>
        <taxon>Chrysomeloidea</taxon>
        <taxon>Chrysomelidae</taxon>
        <taxon>Galerucinae</taxon>
        <taxon>Alticini</taxon>
        <taxon>Psylliodes</taxon>
    </lineage>
</organism>
<dbReference type="InterPro" id="IPR005788">
    <property type="entry name" value="PDI_thioredoxin-like_dom"/>
</dbReference>